<evidence type="ECO:0000313" key="4">
    <source>
        <dbReference type="Proteomes" id="UP000255283"/>
    </source>
</evidence>
<accession>A0AAQ1UGK9</accession>
<reference evidence="3 4" key="1">
    <citation type="submission" date="2018-06" db="EMBL/GenBank/DDBJ databases">
        <authorList>
            <consortium name="Pathogen Informatics"/>
            <person name="Doyle S."/>
        </authorList>
    </citation>
    <scope>NUCLEOTIDE SEQUENCE [LARGE SCALE GENOMIC DNA]</scope>
    <source>
        <strain evidence="3 4">NCTC13063</strain>
    </source>
</reference>
<dbReference type="Gene3D" id="2.40.128.280">
    <property type="match status" value="1"/>
</dbReference>
<dbReference type="AlphaFoldDB" id="A0AAQ1UGK9"/>
<gene>
    <name evidence="3" type="ORF">NCTC13063_00922</name>
</gene>
<organism evidence="3 4">
    <name type="scientific">Segatella buccae</name>
    <dbReference type="NCBI Taxonomy" id="28126"/>
    <lineage>
        <taxon>Bacteria</taxon>
        <taxon>Pseudomonadati</taxon>
        <taxon>Bacteroidota</taxon>
        <taxon>Bacteroidia</taxon>
        <taxon>Bacteroidales</taxon>
        <taxon>Prevotellaceae</taxon>
        <taxon>Segatella</taxon>
    </lineage>
</organism>
<sequence length="158" mass="17897">MKVKMKYVYKLQLVSLLVVSLMTMTGCELETSDNGKLDGYWHLVAVDTLSTGGRAELGQKRLFWAVQHKLIRLQNADYTSDSFYLRFSQTGDSLKVFSPYADHGHEDMKDGGDIPVTDAAVLSMFGVSGLEDSFLKESLNGSRMILKSKTYRLYFKRF</sequence>
<dbReference type="InterPro" id="IPR024311">
    <property type="entry name" value="Lipocalin-like"/>
</dbReference>
<dbReference type="Pfam" id="PF16585">
    <property type="entry name" value="Lipocalin_8"/>
    <property type="match status" value="1"/>
</dbReference>
<keyword evidence="1" id="KW-0732">Signal</keyword>
<protein>
    <recommendedName>
        <fullName evidence="2">Lipocalin-like domain-containing protein</fullName>
    </recommendedName>
</protein>
<comment type="caution">
    <text evidence="3">The sequence shown here is derived from an EMBL/GenBank/DDBJ whole genome shotgun (WGS) entry which is preliminary data.</text>
</comment>
<dbReference type="EMBL" id="UGTJ01000001">
    <property type="protein sequence ID" value="SUB79653.1"/>
    <property type="molecule type" value="Genomic_DNA"/>
</dbReference>
<proteinExistence type="predicted"/>
<feature type="domain" description="Lipocalin-like" evidence="2">
    <location>
        <begin position="24"/>
        <end position="158"/>
    </location>
</feature>
<dbReference type="RefSeq" id="WP_004345542.1">
    <property type="nucleotide sequence ID" value="NZ_CALLWX010000020.1"/>
</dbReference>
<dbReference type="PROSITE" id="PS51257">
    <property type="entry name" value="PROKAR_LIPOPROTEIN"/>
    <property type="match status" value="1"/>
</dbReference>
<evidence type="ECO:0000256" key="1">
    <source>
        <dbReference type="SAM" id="SignalP"/>
    </source>
</evidence>
<feature type="chain" id="PRO_5042854343" description="Lipocalin-like domain-containing protein" evidence="1">
    <location>
        <begin position="26"/>
        <end position="158"/>
    </location>
</feature>
<evidence type="ECO:0000313" key="3">
    <source>
        <dbReference type="EMBL" id="SUB79653.1"/>
    </source>
</evidence>
<name>A0AAQ1UGK9_9BACT</name>
<dbReference type="Proteomes" id="UP000255283">
    <property type="component" value="Unassembled WGS sequence"/>
</dbReference>
<evidence type="ECO:0000259" key="2">
    <source>
        <dbReference type="Pfam" id="PF16585"/>
    </source>
</evidence>
<feature type="signal peptide" evidence="1">
    <location>
        <begin position="1"/>
        <end position="25"/>
    </location>
</feature>